<sequence>MCLGTPKENIHRLSYLTTHQEQLKRSSSFHFHHLQRKRVMGMTNSRNKTRVLFVMLKRKMAMKNLKLYMQNQCIIEENEKLRRKALLLHQENQVLFYQLQNAKINEHNINTDVIV</sequence>
<comment type="caution">
    <text evidence="1">The sequence shown here is derived from an EMBL/GenBank/DDBJ whole genome shotgun (WGS) entry which is preliminary data.</text>
</comment>
<dbReference type="PANTHER" id="PTHR33601">
    <property type="entry name" value="PROTEIN LITTLE ZIPPER 4"/>
    <property type="match status" value="1"/>
</dbReference>
<dbReference type="Gramene" id="rna-gnl|WGS:NBSK|LSAT_4X37980_mrna">
    <property type="protein sequence ID" value="cds-PLY76164.1"/>
    <property type="gene ID" value="gene-LSAT_4X37980"/>
</dbReference>
<reference evidence="1 2" key="1">
    <citation type="journal article" date="2017" name="Nat. Commun.">
        <title>Genome assembly with in vitro proximity ligation data and whole-genome triplication in lettuce.</title>
        <authorList>
            <person name="Reyes-Chin-Wo S."/>
            <person name="Wang Z."/>
            <person name="Yang X."/>
            <person name="Kozik A."/>
            <person name="Arikit S."/>
            <person name="Song C."/>
            <person name="Xia L."/>
            <person name="Froenicke L."/>
            <person name="Lavelle D.O."/>
            <person name="Truco M.J."/>
            <person name="Xia R."/>
            <person name="Zhu S."/>
            <person name="Xu C."/>
            <person name="Xu H."/>
            <person name="Xu X."/>
            <person name="Cox K."/>
            <person name="Korf I."/>
            <person name="Meyers B.C."/>
            <person name="Michelmore R.W."/>
        </authorList>
    </citation>
    <scope>NUCLEOTIDE SEQUENCE [LARGE SCALE GENOMIC DNA]</scope>
    <source>
        <strain evidence="2">cv. Salinas</strain>
        <tissue evidence="1">Seedlings</tissue>
    </source>
</reference>
<dbReference type="EMBL" id="NBSK02000004">
    <property type="protein sequence ID" value="KAJ0209467.1"/>
    <property type="molecule type" value="Genomic_DNA"/>
</dbReference>
<proteinExistence type="predicted"/>
<organism evidence="1 2">
    <name type="scientific">Lactuca sativa</name>
    <name type="common">Garden lettuce</name>
    <dbReference type="NCBI Taxonomy" id="4236"/>
    <lineage>
        <taxon>Eukaryota</taxon>
        <taxon>Viridiplantae</taxon>
        <taxon>Streptophyta</taxon>
        <taxon>Embryophyta</taxon>
        <taxon>Tracheophyta</taxon>
        <taxon>Spermatophyta</taxon>
        <taxon>Magnoliopsida</taxon>
        <taxon>eudicotyledons</taxon>
        <taxon>Gunneridae</taxon>
        <taxon>Pentapetalae</taxon>
        <taxon>asterids</taxon>
        <taxon>campanulids</taxon>
        <taxon>Asterales</taxon>
        <taxon>Asteraceae</taxon>
        <taxon>Cichorioideae</taxon>
        <taxon>Cichorieae</taxon>
        <taxon>Lactucinae</taxon>
        <taxon>Lactuca</taxon>
    </lineage>
</organism>
<accession>A0A9R1VLB7</accession>
<keyword evidence="2" id="KW-1185">Reference proteome</keyword>
<dbReference type="AlphaFoldDB" id="A0A9R1VLB7"/>
<protein>
    <submittedName>
        <fullName evidence="1">Uncharacterized protein</fullName>
    </submittedName>
</protein>
<dbReference type="InterPro" id="IPR039312">
    <property type="entry name" value="ZPR"/>
</dbReference>
<gene>
    <name evidence="1" type="ORF">LSAT_V11C400172100</name>
</gene>
<dbReference type="Proteomes" id="UP000235145">
    <property type="component" value="Unassembled WGS sequence"/>
</dbReference>
<evidence type="ECO:0000313" key="1">
    <source>
        <dbReference type="EMBL" id="KAJ0209467.1"/>
    </source>
</evidence>
<dbReference type="PANTHER" id="PTHR33601:SF22">
    <property type="entry name" value="PROTEIN LITTLE ZIPPER 1"/>
    <property type="match status" value="1"/>
</dbReference>
<name>A0A9R1VLB7_LACSA</name>
<evidence type="ECO:0000313" key="2">
    <source>
        <dbReference type="Proteomes" id="UP000235145"/>
    </source>
</evidence>